<name>A0AAN8WBQ1_HALRR</name>
<dbReference type="AlphaFoldDB" id="A0AAN8WBQ1"/>
<comment type="caution">
    <text evidence="1">The sequence shown here is derived from an EMBL/GenBank/DDBJ whole genome shotgun (WGS) entry which is preliminary data.</text>
</comment>
<evidence type="ECO:0000313" key="1">
    <source>
        <dbReference type="EMBL" id="KAK7015140.1"/>
    </source>
</evidence>
<accession>A0AAN8WBQ1</accession>
<keyword evidence="2" id="KW-1185">Reference proteome</keyword>
<protein>
    <submittedName>
        <fullName evidence="1">Uncharacterized protein</fullName>
    </submittedName>
</protein>
<dbReference type="Proteomes" id="UP001381693">
    <property type="component" value="Unassembled WGS sequence"/>
</dbReference>
<feature type="non-terminal residue" evidence="1">
    <location>
        <position position="1"/>
    </location>
</feature>
<evidence type="ECO:0000313" key="2">
    <source>
        <dbReference type="Proteomes" id="UP001381693"/>
    </source>
</evidence>
<dbReference type="EMBL" id="JAXCGZ010023236">
    <property type="protein sequence ID" value="KAK7015140.1"/>
    <property type="molecule type" value="Genomic_DNA"/>
</dbReference>
<gene>
    <name evidence="1" type="ORF">SK128_017010</name>
</gene>
<proteinExistence type="predicted"/>
<sequence>EKNSLRQLVTHGGMVSNLTTTGDTRWSNITTKGYATISPTAAAGLPPPLHHIATSLAS</sequence>
<feature type="non-terminal residue" evidence="1">
    <location>
        <position position="58"/>
    </location>
</feature>
<organism evidence="1 2">
    <name type="scientific">Halocaridina rubra</name>
    <name type="common">Hawaiian red shrimp</name>
    <dbReference type="NCBI Taxonomy" id="373956"/>
    <lineage>
        <taxon>Eukaryota</taxon>
        <taxon>Metazoa</taxon>
        <taxon>Ecdysozoa</taxon>
        <taxon>Arthropoda</taxon>
        <taxon>Crustacea</taxon>
        <taxon>Multicrustacea</taxon>
        <taxon>Malacostraca</taxon>
        <taxon>Eumalacostraca</taxon>
        <taxon>Eucarida</taxon>
        <taxon>Decapoda</taxon>
        <taxon>Pleocyemata</taxon>
        <taxon>Caridea</taxon>
        <taxon>Atyoidea</taxon>
        <taxon>Atyidae</taxon>
        <taxon>Halocaridina</taxon>
    </lineage>
</organism>
<reference evidence="1 2" key="1">
    <citation type="submission" date="2023-11" db="EMBL/GenBank/DDBJ databases">
        <title>Halocaridina rubra genome assembly.</title>
        <authorList>
            <person name="Smith C."/>
        </authorList>
    </citation>
    <scope>NUCLEOTIDE SEQUENCE [LARGE SCALE GENOMIC DNA]</scope>
    <source>
        <strain evidence="1">EP-1</strain>
        <tissue evidence="1">Whole</tissue>
    </source>
</reference>